<dbReference type="OrthoDB" id="3064570at2759"/>
<reference evidence="1" key="1">
    <citation type="journal article" date="2019" name="Environ. Microbiol.">
        <title>Fungal ecological strategies reflected in gene transcription - a case study of two litter decomposers.</title>
        <authorList>
            <person name="Barbi F."/>
            <person name="Kohler A."/>
            <person name="Barry K."/>
            <person name="Baskaran P."/>
            <person name="Daum C."/>
            <person name="Fauchery L."/>
            <person name="Ihrmark K."/>
            <person name="Kuo A."/>
            <person name="LaButti K."/>
            <person name="Lipzen A."/>
            <person name="Morin E."/>
            <person name="Grigoriev I.V."/>
            <person name="Henrissat B."/>
            <person name="Lindahl B."/>
            <person name="Martin F."/>
        </authorList>
    </citation>
    <scope>NUCLEOTIDE SEQUENCE</scope>
    <source>
        <strain evidence="1">JB14</strain>
    </source>
</reference>
<evidence type="ECO:0000313" key="2">
    <source>
        <dbReference type="Proteomes" id="UP000799118"/>
    </source>
</evidence>
<organism evidence="1 2">
    <name type="scientific">Gymnopus androsaceus JB14</name>
    <dbReference type="NCBI Taxonomy" id="1447944"/>
    <lineage>
        <taxon>Eukaryota</taxon>
        <taxon>Fungi</taxon>
        <taxon>Dikarya</taxon>
        <taxon>Basidiomycota</taxon>
        <taxon>Agaricomycotina</taxon>
        <taxon>Agaricomycetes</taxon>
        <taxon>Agaricomycetidae</taxon>
        <taxon>Agaricales</taxon>
        <taxon>Marasmiineae</taxon>
        <taxon>Omphalotaceae</taxon>
        <taxon>Gymnopus</taxon>
    </lineage>
</organism>
<dbReference type="Proteomes" id="UP000799118">
    <property type="component" value="Unassembled WGS sequence"/>
</dbReference>
<protein>
    <submittedName>
        <fullName evidence="1">Uncharacterized protein</fullName>
    </submittedName>
</protein>
<dbReference type="AlphaFoldDB" id="A0A6A4I8B2"/>
<accession>A0A6A4I8B2</accession>
<keyword evidence="2" id="KW-1185">Reference proteome</keyword>
<sequence>MVKHHSSMSIFRLRAKTSSSLAPQNRLQHQRHHLPAPSVTAYKSRSRVRHRALITDRGSAITGSIEATLQLTHLINEIRGATKSPEKAERRKQVEALLNLLEFNGKNRPFHLTSMANTLLQPGLHFSLDQYALFCMTIPSNQMQLALDQLDRDNKDWARRAKINKNAKRQLDFSKPVNHVTTIQVVVLHPSFNRITCLY</sequence>
<evidence type="ECO:0000313" key="1">
    <source>
        <dbReference type="EMBL" id="KAE9405034.1"/>
    </source>
</evidence>
<name>A0A6A4I8B2_9AGAR</name>
<gene>
    <name evidence="1" type="ORF">BT96DRAFT_387955</name>
</gene>
<proteinExistence type="predicted"/>
<dbReference type="EMBL" id="ML769412">
    <property type="protein sequence ID" value="KAE9405034.1"/>
    <property type="molecule type" value="Genomic_DNA"/>
</dbReference>